<reference evidence="2" key="3">
    <citation type="journal article" date="2017" name="Nature">
        <title>Genome sequence of the progenitor of the wheat D genome Aegilops tauschii.</title>
        <authorList>
            <person name="Luo M.C."/>
            <person name="Gu Y.Q."/>
            <person name="Puiu D."/>
            <person name="Wang H."/>
            <person name="Twardziok S.O."/>
            <person name="Deal K.R."/>
            <person name="Huo N."/>
            <person name="Zhu T."/>
            <person name="Wang L."/>
            <person name="Wang Y."/>
            <person name="McGuire P.E."/>
            <person name="Liu S."/>
            <person name="Long H."/>
            <person name="Ramasamy R.K."/>
            <person name="Rodriguez J.C."/>
            <person name="Van S.L."/>
            <person name="Yuan L."/>
            <person name="Wang Z."/>
            <person name="Xia Z."/>
            <person name="Xiao L."/>
            <person name="Anderson O.D."/>
            <person name="Ouyang S."/>
            <person name="Liang Y."/>
            <person name="Zimin A.V."/>
            <person name="Pertea G."/>
            <person name="Qi P."/>
            <person name="Bennetzen J.L."/>
            <person name="Dai X."/>
            <person name="Dawson M.W."/>
            <person name="Muller H.G."/>
            <person name="Kugler K."/>
            <person name="Rivarola-Duarte L."/>
            <person name="Spannagl M."/>
            <person name="Mayer K.F.X."/>
            <person name="Lu F.H."/>
            <person name="Bevan M.W."/>
            <person name="Leroy P."/>
            <person name="Li P."/>
            <person name="You F.M."/>
            <person name="Sun Q."/>
            <person name="Liu Z."/>
            <person name="Lyons E."/>
            <person name="Wicker T."/>
            <person name="Salzberg S.L."/>
            <person name="Devos K.M."/>
            <person name="Dvorak J."/>
        </authorList>
    </citation>
    <scope>NUCLEOTIDE SEQUENCE [LARGE SCALE GENOMIC DNA]</scope>
    <source>
        <strain evidence="2">cv. AL8/78</strain>
    </source>
</reference>
<evidence type="ECO:0000313" key="3">
    <source>
        <dbReference type="Proteomes" id="UP000015105"/>
    </source>
</evidence>
<accession>A0A453BYD5</accession>
<evidence type="ECO:0000313" key="2">
    <source>
        <dbReference type="EnsemblPlants" id="AET2Gv20673700.1"/>
    </source>
</evidence>
<reference evidence="3" key="2">
    <citation type="journal article" date="2017" name="Nat. Plants">
        <title>The Aegilops tauschii genome reveals multiple impacts of transposons.</title>
        <authorList>
            <person name="Zhao G."/>
            <person name="Zou C."/>
            <person name="Li K."/>
            <person name="Wang K."/>
            <person name="Li T."/>
            <person name="Gao L."/>
            <person name="Zhang X."/>
            <person name="Wang H."/>
            <person name="Yang Z."/>
            <person name="Liu X."/>
            <person name="Jiang W."/>
            <person name="Mao L."/>
            <person name="Kong X."/>
            <person name="Jiao Y."/>
            <person name="Jia J."/>
        </authorList>
    </citation>
    <scope>NUCLEOTIDE SEQUENCE [LARGE SCALE GENOMIC DNA]</scope>
    <source>
        <strain evidence="3">cv. AL8/78</strain>
    </source>
</reference>
<reference evidence="2" key="5">
    <citation type="journal article" date="2021" name="G3 (Bethesda)">
        <title>Aegilops tauschii genome assembly Aet v5.0 features greater sequence contiguity and improved annotation.</title>
        <authorList>
            <person name="Wang L."/>
            <person name="Zhu T."/>
            <person name="Rodriguez J.C."/>
            <person name="Deal K.R."/>
            <person name="Dubcovsky J."/>
            <person name="McGuire P.E."/>
            <person name="Lux T."/>
            <person name="Spannagl M."/>
            <person name="Mayer K.F.X."/>
            <person name="Baldrich P."/>
            <person name="Meyers B.C."/>
            <person name="Huo N."/>
            <person name="Gu Y.Q."/>
            <person name="Zhou H."/>
            <person name="Devos K.M."/>
            <person name="Bennetzen J.L."/>
            <person name="Unver T."/>
            <person name="Budak H."/>
            <person name="Gulick P.J."/>
            <person name="Galiba G."/>
            <person name="Kalapos B."/>
            <person name="Nelson D.R."/>
            <person name="Li P."/>
            <person name="You F.M."/>
            <person name="Luo M.C."/>
            <person name="Dvorak J."/>
        </authorList>
    </citation>
    <scope>NUCLEOTIDE SEQUENCE [LARGE SCALE GENOMIC DNA]</scope>
    <source>
        <strain evidence="2">cv. AL8/78</strain>
    </source>
</reference>
<reference evidence="3" key="1">
    <citation type="journal article" date="2014" name="Science">
        <title>Ancient hybridizations among the ancestral genomes of bread wheat.</title>
        <authorList>
            <consortium name="International Wheat Genome Sequencing Consortium,"/>
            <person name="Marcussen T."/>
            <person name="Sandve S.R."/>
            <person name="Heier L."/>
            <person name="Spannagl M."/>
            <person name="Pfeifer M."/>
            <person name="Jakobsen K.S."/>
            <person name="Wulff B.B."/>
            <person name="Steuernagel B."/>
            <person name="Mayer K.F."/>
            <person name="Olsen O.A."/>
        </authorList>
    </citation>
    <scope>NUCLEOTIDE SEQUENCE [LARGE SCALE GENOMIC DNA]</scope>
    <source>
        <strain evidence="3">cv. AL8/78</strain>
    </source>
</reference>
<reference evidence="2" key="4">
    <citation type="submission" date="2019-03" db="UniProtKB">
        <authorList>
            <consortium name="EnsemblPlants"/>
        </authorList>
    </citation>
    <scope>IDENTIFICATION</scope>
</reference>
<evidence type="ECO:0000256" key="1">
    <source>
        <dbReference type="SAM" id="MobiDB-lite"/>
    </source>
</evidence>
<dbReference type="Proteomes" id="UP000015105">
    <property type="component" value="Chromosome 2D"/>
</dbReference>
<feature type="region of interest" description="Disordered" evidence="1">
    <location>
        <begin position="160"/>
        <end position="180"/>
    </location>
</feature>
<sequence length="180" mass="19377">MRGVGQRECPHLPSGLVRGDPNLAEQLLDVDAGVDEEVAGGEGDERERDRGGQVRAAVLAQELLGLLRSRLLRLPLLPFLASLLLLRAKYLKQANTSGVTRFISRALGNFTSCIRSIREGCGGARAYLPEADLEAVLLGDLLGRLGVLLLGFRHGGERPARLPERPSGEEAGRELPLGLQ</sequence>
<name>A0A453BYD5_AEGTS</name>
<dbReference type="EnsemblPlants" id="AET2Gv20673700.1">
    <property type="protein sequence ID" value="AET2Gv20673700.1"/>
    <property type="gene ID" value="AET2Gv20673700"/>
</dbReference>
<dbReference type="AlphaFoldDB" id="A0A453BYD5"/>
<protein>
    <submittedName>
        <fullName evidence="2">Uncharacterized protein</fullName>
    </submittedName>
</protein>
<organism evidence="2 3">
    <name type="scientific">Aegilops tauschii subsp. strangulata</name>
    <name type="common">Goatgrass</name>
    <dbReference type="NCBI Taxonomy" id="200361"/>
    <lineage>
        <taxon>Eukaryota</taxon>
        <taxon>Viridiplantae</taxon>
        <taxon>Streptophyta</taxon>
        <taxon>Embryophyta</taxon>
        <taxon>Tracheophyta</taxon>
        <taxon>Spermatophyta</taxon>
        <taxon>Magnoliopsida</taxon>
        <taxon>Liliopsida</taxon>
        <taxon>Poales</taxon>
        <taxon>Poaceae</taxon>
        <taxon>BOP clade</taxon>
        <taxon>Pooideae</taxon>
        <taxon>Triticodae</taxon>
        <taxon>Triticeae</taxon>
        <taxon>Triticinae</taxon>
        <taxon>Aegilops</taxon>
    </lineage>
</organism>
<proteinExistence type="predicted"/>
<feature type="compositionally biased region" description="Basic and acidic residues" evidence="1">
    <location>
        <begin position="160"/>
        <end position="173"/>
    </location>
</feature>
<keyword evidence="3" id="KW-1185">Reference proteome</keyword>
<dbReference type="Gramene" id="AET2Gv20673700.1">
    <property type="protein sequence ID" value="AET2Gv20673700.1"/>
    <property type="gene ID" value="AET2Gv20673700"/>
</dbReference>